<comment type="caution">
    <text evidence="1">The sequence shown here is derived from an EMBL/GenBank/DDBJ whole genome shotgun (WGS) entry which is preliminary data.</text>
</comment>
<reference evidence="1 2" key="1">
    <citation type="submission" date="2019-10" db="EMBL/GenBank/DDBJ databases">
        <title>Whole-genome sequence of the extremophile Heliorestis acidaminivorans DSM 24790.</title>
        <authorList>
            <person name="Kyndt J.A."/>
            <person name="Meyer T.E."/>
        </authorList>
    </citation>
    <scope>NUCLEOTIDE SEQUENCE [LARGE SCALE GENOMIC DNA]</scope>
    <source>
        <strain evidence="1 2">DSM 24790</strain>
    </source>
</reference>
<accession>A0A6I0F1C2</accession>
<dbReference type="AlphaFoldDB" id="A0A6I0F1C2"/>
<sequence>MTKISLYDREQQKITVALENMETSFSEGKLLALKIDFNVDYNTYLDLESKELLNLNRYLRGPLLGGNFDPDKSVIISARLNAQFLQEFPENCSKASDVLKYLISLSQSKPEHLLFNTENWFSLNVKQHLEVPVELQGGNVLFGYSTAWAYAEYNPRSPYWVAQDYQASLQVICEYLKSNEYNFKVIVDEGHPVIRVQLNGNDCNWETFIHLISEPNERCIILSICPEKAQEKQLYEIVSLLMTINYTLSFGNFESDIDDGEVRFKTALDINHITFTPDIFGQLFYNNVVTMNKYLPSILNVIKKDAEATGPFCE</sequence>
<gene>
    <name evidence="1" type="ORF">F9B85_10400</name>
</gene>
<protein>
    <submittedName>
        <fullName evidence="1">YbjN domain-containing protein</fullName>
    </submittedName>
</protein>
<dbReference type="EMBL" id="WBXO01000008">
    <property type="protein sequence ID" value="KAB2951959.1"/>
    <property type="molecule type" value="Genomic_DNA"/>
</dbReference>
<dbReference type="RefSeq" id="WP_151620648.1">
    <property type="nucleotide sequence ID" value="NZ_WBXO01000008.1"/>
</dbReference>
<dbReference type="InterPro" id="IPR019660">
    <property type="entry name" value="Put_sensory_transdc_reg_YbjN"/>
</dbReference>
<evidence type="ECO:0000313" key="2">
    <source>
        <dbReference type="Proteomes" id="UP000468766"/>
    </source>
</evidence>
<name>A0A6I0F1C2_9FIRM</name>
<proteinExistence type="predicted"/>
<dbReference type="Pfam" id="PF10722">
    <property type="entry name" value="YbjN"/>
    <property type="match status" value="1"/>
</dbReference>
<evidence type="ECO:0000313" key="1">
    <source>
        <dbReference type="EMBL" id="KAB2951959.1"/>
    </source>
</evidence>
<keyword evidence="2" id="KW-1185">Reference proteome</keyword>
<dbReference type="Proteomes" id="UP000468766">
    <property type="component" value="Unassembled WGS sequence"/>
</dbReference>
<dbReference type="OrthoDB" id="5192220at2"/>
<organism evidence="1 2">
    <name type="scientific">Heliorestis acidaminivorans</name>
    <dbReference type="NCBI Taxonomy" id="553427"/>
    <lineage>
        <taxon>Bacteria</taxon>
        <taxon>Bacillati</taxon>
        <taxon>Bacillota</taxon>
        <taxon>Clostridia</taxon>
        <taxon>Eubacteriales</taxon>
        <taxon>Heliobacteriaceae</taxon>
        <taxon>Heliorestis</taxon>
    </lineage>
</organism>